<protein>
    <recommendedName>
        <fullName evidence="9">Polyprenyl synthetase</fullName>
    </recommendedName>
</protein>
<accession>G5H886</accession>
<organism evidence="7 8">
    <name type="scientific">Alistipes indistinctus YIT 12060</name>
    <dbReference type="NCBI Taxonomy" id="742725"/>
    <lineage>
        <taxon>Bacteria</taxon>
        <taxon>Pseudomonadati</taxon>
        <taxon>Bacteroidota</taxon>
        <taxon>Bacteroidia</taxon>
        <taxon>Bacteroidales</taxon>
        <taxon>Rikenellaceae</taxon>
        <taxon>Alistipes</taxon>
    </lineage>
</organism>
<keyword evidence="8" id="KW-1185">Reference proteome</keyword>
<proteinExistence type="inferred from homology"/>
<dbReference type="GO" id="GO:0046872">
    <property type="term" value="F:metal ion binding"/>
    <property type="evidence" value="ECO:0007669"/>
    <property type="project" value="UniProtKB-KW"/>
</dbReference>
<keyword evidence="3 6" id="KW-0808">Transferase</keyword>
<dbReference type="InterPro" id="IPR008949">
    <property type="entry name" value="Isoprenoid_synthase_dom_sf"/>
</dbReference>
<comment type="similarity">
    <text evidence="2 6">Belongs to the FPP/GGPP synthase family.</text>
</comment>
<evidence type="ECO:0000256" key="6">
    <source>
        <dbReference type="RuleBase" id="RU004466"/>
    </source>
</evidence>
<dbReference type="PANTHER" id="PTHR12001:SF69">
    <property type="entry name" value="ALL TRANS-POLYPRENYL-DIPHOSPHATE SYNTHASE PDSS1"/>
    <property type="match status" value="1"/>
</dbReference>
<name>G5H886_9BACT</name>
<comment type="caution">
    <text evidence="7">The sequence shown here is derived from an EMBL/GenBank/DDBJ whole genome shotgun (WGS) entry which is preliminary data.</text>
</comment>
<reference evidence="7 8" key="1">
    <citation type="submission" date="2011-08" db="EMBL/GenBank/DDBJ databases">
        <title>The Genome Sequence of Alistipes indistinctus YIT 12060.</title>
        <authorList>
            <consortium name="The Broad Institute Genome Sequencing Platform"/>
            <person name="Earl A."/>
            <person name="Ward D."/>
            <person name="Feldgarden M."/>
            <person name="Gevers D."/>
            <person name="Morotomi M."/>
            <person name="Young S.K."/>
            <person name="Zeng Q."/>
            <person name="Gargeya S."/>
            <person name="Fitzgerald M."/>
            <person name="Haas B."/>
            <person name="Abouelleil A."/>
            <person name="Alvarado L."/>
            <person name="Arachchi H.M."/>
            <person name="Berlin A."/>
            <person name="Brown A."/>
            <person name="Chapman S.B."/>
            <person name="Chen Z."/>
            <person name="Dunbar C."/>
            <person name="Freedman E."/>
            <person name="Gearin G."/>
            <person name="Gellesch M."/>
            <person name="Goldberg J."/>
            <person name="Griggs A."/>
            <person name="Gujja S."/>
            <person name="Heiman D."/>
            <person name="Howarth C."/>
            <person name="Larson L."/>
            <person name="Lui A."/>
            <person name="MacDonald P.J.P."/>
            <person name="Montmayeur A."/>
            <person name="Murphy C."/>
            <person name="Neiman D."/>
            <person name="Pearson M."/>
            <person name="Priest M."/>
            <person name="Roberts A."/>
            <person name="Saif S."/>
            <person name="Shea T."/>
            <person name="Shenoy N."/>
            <person name="Sisk P."/>
            <person name="Stolte C."/>
            <person name="Sykes S."/>
            <person name="Wortman J."/>
            <person name="Nusbaum C."/>
            <person name="Birren B."/>
        </authorList>
    </citation>
    <scope>NUCLEOTIDE SEQUENCE [LARGE SCALE GENOMIC DNA]</scope>
    <source>
        <strain evidence="7 8">YIT 12060</strain>
    </source>
</reference>
<dbReference type="CDD" id="cd00685">
    <property type="entry name" value="Trans_IPPS_HT"/>
    <property type="match status" value="1"/>
</dbReference>
<evidence type="ECO:0000256" key="2">
    <source>
        <dbReference type="ARBA" id="ARBA00006706"/>
    </source>
</evidence>
<dbReference type="EMBL" id="ADLD01000011">
    <property type="protein sequence ID" value="EHB92281.1"/>
    <property type="molecule type" value="Genomic_DNA"/>
</dbReference>
<dbReference type="STRING" id="742725.HMPREF9450_01146"/>
<evidence type="ECO:0000256" key="3">
    <source>
        <dbReference type="ARBA" id="ARBA00022679"/>
    </source>
</evidence>
<dbReference type="InterPro" id="IPR000092">
    <property type="entry name" value="Polyprenyl_synt"/>
</dbReference>
<dbReference type="PATRIC" id="fig|742725.3.peg.1212"/>
<evidence type="ECO:0008006" key="9">
    <source>
        <dbReference type="Google" id="ProtNLM"/>
    </source>
</evidence>
<evidence type="ECO:0000256" key="5">
    <source>
        <dbReference type="ARBA" id="ARBA00022842"/>
    </source>
</evidence>
<evidence type="ECO:0000313" key="7">
    <source>
        <dbReference type="EMBL" id="EHB92281.1"/>
    </source>
</evidence>
<evidence type="ECO:0000313" key="8">
    <source>
        <dbReference type="Proteomes" id="UP000006008"/>
    </source>
</evidence>
<dbReference type="HOGENOM" id="CLU_014015_2_0_10"/>
<dbReference type="Pfam" id="PF00348">
    <property type="entry name" value="polyprenyl_synt"/>
    <property type="match status" value="1"/>
</dbReference>
<dbReference type="PROSITE" id="PS00723">
    <property type="entry name" value="POLYPRENYL_SYNTHASE_1"/>
    <property type="match status" value="1"/>
</dbReference>
<dbReference type="SUPFAM" id="SSF48576">
    <property type="entry name" value="Terpenoid synthases"/>
    <property type="match status" value="1"/>
</dbReference>
<dbReference type="Gene3D" id="1.10.600.10">
    <property type="entry name" value="Farnesyl Diphosphate Synthase"/>
    <property type="match status" value="1"/>
</dbReference>
<dbReference type="AlphaFoldDB" id="G5H886"/>
<dbReference type="SFLD" id="SFLDS00005">
    <property type="entry name" value="Isoprenoid_Synthase_Type_I"/>
    <property type="match status" value="1"/>
</dbReference>
<dbReference type="RefSeq" id="WP_009133952.1">
    <property type="nucleotide sequence ID" value="NZ_CP102250.1"/>
</dbReference>
<evidence type="ECO:0000256" key="4">
    <source>
        <dbReference type="ARBA" id="ARBA00022723"/>
    </source>
</evidence>
<dbReference type="eggNOG" id="COG0142">
    <property type="taxonomic scope" value="Bacteria"/>
</dbReference>
<keyword evidence="4" id="KW-0479">Metal-binding</keyword>
<dbReference type="OrthoDB" id="9805316at2"/>
<comment type="cofactor">
    <cofactor evidence="1">
        <name>Mg(2+)</name>
        <dbReference type="ChEBI" id="CHEBI:18420"/>
    </cofactor>
</comment>
<sequence>MATLEEIQQPIADKVRRYETFITEILHSDSGYVSSICNYILANRGKQMRPLLVLLSAALHGEIGTRSYLGASLVEMLHTASLIHDDVVDEAFVRRGAPSVNALWRSHTAVLIGDYIFARTYHVCMEQGGDDMLSEATRSVHEMSEGELTQTELSESLRMTRELYLDIIYKKTASLLAACGAIGAISVNATPEQIKAMRDFGTNLGIAFQIKDDILDFSPMEVTGKPMCGDMRERKITLPLLYVLENSSEAEHGKLIGKLSDIRQRPANVDYLARTVRERGGLEHAATVMTQYRDKALTSLENYPESPVRESMRRFADFVLERNK</sequence>
<dbReference type="GO" id="GO:0008299">
    <property type="term" value="P:isoprenoid biosynthetic process"/>
    <property type="evidence" value="ECO:0007669"/>
    <property type="project" value="InterPro"/>
</dbReference>
<dbReference type="InterPro" id="IPR033749">
    <property type="entry name" value="Polyprenyl_synt_CS"/>
</dbReference>
<dbReference type="Proteomes" id="UP000006008">
    <property type="component" value="Unassembled WGS sequence"/>
</dbReference>
<dbReference type="GeneID" id="92815826"/>
<dbReference type="PROSITE" id="PS00444">
    <property type="entry name" value="POLYPRENYL_SYNTHASE_2"/>
    <property type="match status" value="1"/>
</dbReference>
<keyword evidence="5" id="KW-0460">Magnesium</keyword>
<gene>
    <name evidence="7" type="ORF">HMPREF9450_01146</name>
</gene>
<dbReference type="GO" id="GO:0004659">
    <property type="term" value="F:prenyltransferase activity"/>
    <property type="evidence" value="ECO:0007669"/>
    <property type="project" value="InterPro"/>
</dbReference>
<dbReference type="PANTHER" id="PTHR12001">
    <property type="entry name" value="GERANYLGERANYL PYROPHOSPHATE SYNTHASE"/>
    <property type="match status" value="1"/>
</dbReference>
<evidence type="ECO:0000256" key="1">
    <source>
        <dbReference type="ARBA" id="ARBA00001946"/>
    </source>
</evidence>